<keyword evidence="1" id="KW-0732">Signal</keyword>
<reference evidence="2" key="4">
    <citation type="submission" date="2025-09" db="UniProtKB">
        <authorList>
            <consortium name="Ensembl"/>
        </authorList>
    </citation>
    <scope>IDENTIFICATION</scope>
    <source>
        <strain evidence="2">HNI</strain>
    </source>
</reference>
<protein>
    <recommendedName>
        <fullName evidence="4">Secreted protein</fullName>
    </recommendedName>
</protein>
<evidence type="ECO:0008006" key="4">
    <source>
        <dbReference type="Google" id="ProtNLM"/>
    </source>
</evidence>
<feature type="signal peptide" evidence="1">
    <location>
        <begin position="1"/>
        <end position="19"/>
    </location>
</feature>
<proteinExistence type="predicted"/>
<organism evidence="2 3">
    <name type="scientific">Oryzias latipes</name>
    <name type="common">Japanese rice fish</name>
    <name type="synonym">Japanese killifish</name>
    <dbReference type="NCBI Taxonomy" id="8090"/>
    <lineage>
        <taxon>Eukaryota</taxon>
        <taxon>Metazoa</taxon>
        <taxon>Chordata</taxon>
        <taxon>Craniata</taxon>
        <taxon>Vertebrata</taxon>
        <taxon>Euteleostomi</taxon>
        <taxon>Actinopterygii</taxon>
        <taxon>Neopterygii</taxon>
        <taxon>Teleostei</taxon>
        <taxon>Neoteleostei</taxon>
        <taxon>Acanthomorphata</taxon>
        <taxon>Ovalentaria</taxon>
        <taxon>Atherinomorphae</taxon>
        <taxon>Beloniformes</taxon>
        <taxon>Adrianichthyidae</taxon>
        <taxon>Oryziinae</taxon>
        <taxon>Oryzias</taxon>
    </lineage>
</organism>
<dbReference type="AlphaFoldDB" id="A0A3P9MLR7"/>
<feature type="chain" id="PRO_5018270443" description="Secreted protein" evidence="1">
    <location>
        <begin position="20"/>
        <end position="66"/>
    </location>
</feature>
<evidence type="ECO:0000313" key="2">
    <source>
        <dbReference type="Ensembl" id="ENSORLP00020033882.1"/>
    </source>
</evidence>
<sequence length="66" mass="7556">MQNLPVLWLAVGLQSLCHAPLPIVSQLKVQWQLVWAGPRVLLCFRYANMSSKTTYTSQHYLSKINI</sequence>
<name>A0A3P9MLR7_ORYLA</name>
<evidence type="ECO:0000313" key="3">
    <source>
        <dbReference type="Proteomes" id="UP000265180"/>
    </source>
</evidence>
<reference evidence="2" key="3">
    <citation type="submission" date="2025-08" db="UniProtKB">
        <authorList>
            <consortium name="Ensembl"/>
        </authorList>
    </citation>
    <scope>IDENTIFICATION</scope>
    <source>
        <strain evidence="2">HNI</strain>
    </source>
</reference>
<reference evidence="2 3" key="2">
    <citation type="submission" date="2017-04" db="EMBL/GenBank/DDBJ databases">
        <title>CpG methylation of centromeres and impact of large insertions on vertebrate speciation.</title>
        <authorList>
            <person name="Ichikawa K."/>
            <person name="Yoshimura J."/>
            <person name="Morishita S."/>
        </authorList>
    </citation>
    <scope>NUCLEOTIDE SEQUENCE</scope>
    <source>
        <strain evidence="2 3">HNI</strain>
    </source>
</reference>
<accession>A0A3P9MLR7</accession>
<evidence type="ECO:0000256" key="1">
    <source>
        <dbReference type="SAM" id="SignalP"/>
    </source>
</evidence>
<dbReference type="Ensembl" id="ENSORLT00020028150.1">
    <property type="protein sequence ID" value="ENSORLP00020033882.1"/>
    <property type="gene ID" value="ENSORLG00020020113.1"/>
</dbReference>
<dbReference type="Proteomes" id="UP000265180">
    <property type="component" value="Chromosome 21"/>
</dbReference>
<reference key="1">
    <citation type="journal article" date="2007" name="Nature">
        <title>The medaka draft genome and insights into vertebrate genome evolution.</title>
        <authorList>
            <person name="Kasahara M."/>
            <person name="Naruse K."/>
            <person name="Sasaki S."/>
            <person name="Nakatani Y."/>
            <person name="Qu W."/>
            <person name="Ahsan B."/>
            <person name="Yamada T."/>
            <person name="Nagayasu Y."/>
            <person name="Doi K."/>
            <person name="Kasai Y."/>
            <person name="Jindo T."/>
            <person name="Kobayashi D."/>
            <person name="Shimada A."/>
            <person name="Toyoda A."/>
            <person name="Kuroki Y."/>
            <person name="Fujiyama A."/>
            <person name="Sasaki T."/>
            <person name="Shimizu A."/>
            <person name="Asakawa S."/>
            <person name="Shimizu N."/>
            <person name="Hashimoto S."/>
            <person name="Yang J."/>
            <person name="Lee Y."/>
            <person name="Matsushima K."/>
            <person name="Sugano S."/>
            <person name="Sakaizumi M."/>
            <person name="Narita T."/>
            <person name="Ohishi K."/>
            <person name="Haga S."/>
            <person name="Ohta F."/>
            <person name="Nomoto H."/>
            <person name="Nogata K."/>
            <person name="Morishita T."/>
            <person name="Endo T."/>
            <person name="Shin-I T."/>
            <person name="Takeda H."/>
            <person name="Morishita S."/>
            <person name="Kohara Y."/>
        </authorList>
    </citation>
    <scope>NUCLEOTIDE SEQUENCE [LARGE SCALE GENOMIC DNA]</scope>
    <source>
        <strain>Hd-rR</strain>
    </source>
</reference>